<dbReference type="EMBL" id="JADEWN010000012">
    <property type="protein sequence ID" value="MBE9190183.1"/>
    <property type="molecule type" value="Genomic_DNA"/>
</dbReference>
<accession>A0ABR9UQ56</accession>
<evidence type="ECO:0000256" key="3">
    <source>
        <dbReference type="ARBA" id="ARBA00023163"/>
    </source>
</evidence>
<evidence type="ECO:0000256" key="1">
    <source>
        <dbReference type="ARBA" id="ARBA00023015"/>
    </source>
</evidence>
<dbReference type="PANTHER" id="PTHR46796">
    <property type="entry name" value="HTH-TYPE TRANSCRIPTIONAL ACTIVATOR RHAS-RELATED"/>
    <property type="match status" value="1"/>
</dbReference>
<comment type="caution">
    <text evidence="5">The sequence shown here is derived from an EMBL/GenBank/DDBJ whole genome shotgun (WGS) entry which is preliminary data.</text>
</comment>
<evidence type="ECO:0000259" key="4">
    <source>
        <dbReference type="PROSITE" id="PS01124"/>
    </source>
</evidence>
<keyword evidence="2" id="KW-0238">DNA-binding</keyword>
<dbReference type="PROSITE" id="PS00041">
    <property type="entry name" value="HTH_ARAC_FAMILY_1"/>
    <property type="match status" value="1"/>
</dbReference>
<organism evidence="5 6">
    <name type="scientific">Gloeocapsopsis crepidinum LEGE 06123</name>
    <dbReference type="NCBI Taxonomy" id="588587"/>
    <lineage>
        <taxon>Bacteria</taxon>
        <taxon>Bacillati</taxon>
        <taxon>Cyanobacteriota</taxon>
        <taxon>Cyanophyceae</taxon>
        <taxon>Oscillatoriophycideae</taxon>
        <taxon>Chroococcales</taxon>
        <taxon>Chroococcaceae</taxon>
        <taxon>Gloeocapsopsis</taxon>
    </lineage>
</organism>
<dbReference type="PROSITE" id="PS01124">
    <property type="entry name" value="HTH_ARAC_FAMILY_2"/>
    <property type="match status" value="1"/>
</dbReference>
<dbReference type="InterPro" id="IPR018062">
    <property type="entry name" value="HTH_AraC-typ_CS"/>
</dbReference>
<gene>
    <name evidence="5" type="ORF">IQ230_07360</name>
</gene>
<dbReference type="RefSeq" id="WP_193931371.1">
    <property type="nucleotide sequence ID" value="NZ_CAWPMZ010000022.1"/>
</dbReference>
<dbReference type="InterPro" id="IPR050204">
    <property type="entry name" value="AraC_XylS_family_regulators"/>
</dbReference>
<evidence type="ECO:0000313" key="5">
    <source>
        <dbReference type="EMBL" id="MBE9190183.1"/>
    </source>
</evidence>
<dbReference type="Proteomes" id="UP000651156">
    <property type="component" value="Unassembled WGS sequence"/>
</dbReference>
<evidence type="ECO:0000313" key="6">
    <source>
        <dbReference type="Proteomes" id="UP000651156"/>
    </source>
</evidence>
<dbReference type="InterPro" id="IPR018060">
    <property type="entry name" value="HTH_AraC"/>
</dbReference>
<keyword evidence="3" id="KW-0804">Transcription</keyword>
<dbReference type="PANTHER" id="PTHR46796:SF6">
    <property type="entry name" value="ARAC SUBFAMILY"/>
    <property type="match status" value="1"/>
</dbReference>
<reference evidence="5 6" key="1">
    <citation type="submission" date="2020-10" db="EMBL/GenBank/DDBJ databases">
        <authorList>
            <person name="Castelo-Branco R."/>
            <person name="Eusebio N."/>
            <person name="Adriana R."/>
            <person name="Vieira A."/>
            <person name="Brugerolle De Fraissinette N."/>
            <person name="Rezende De Castro R."/>
            <person name="Schneider M.P."/>
            <person name="Vasconcelos V."/>
            <person name="Leao P.N."/>
        </authorList>
    </citation>
    <scope>NUCLEOTIDE SEQUENCE [LARGE SCALE GENOMIC DNA]</scope>
    <source>
        <strain evidence="5 6">LEGE 06123</strain>
    </source>
</reference>
<name>A0ABR9UQ56_9CHRO</name>
<keyword evidence="1" id="KW-0805">Transcription regulation</keyword>
<evidence type="ECO:0000256" key="2">
    <source>
        <dbReference type="ARBA" id="ARBA00023125"/>
    </source>
</evidence>
<dbReference type="Pfam" id="PF12833">
    <property type="entry name" value="HTH_18"/>
    <property type="match status" value="1"/>
</dbReference>
<dbReference type="InterPro" id="IPR009057">
    <property type="entry name" value="Homeodomain-like_sf"/>
</dbReference>
<protein>
    <submittedName>
        <fullName evidence="5">Helix-turn-helix transcriptional regulator</fullName>
    </submittedName>
</protein>
<sequence>MSEAQSLIVDFTQEDNVLQILPRPPLRSSENLGWNGIYVQQHYQPAWETPEYAHIRHMLLIHSPDLIVQAERWFDGRRQQEQFGGGNNIAIVPATVQHQANWNQESPFSLVFIEPNYLIQIARESVTIERIELIPQYAMHDPFVAQLGRSLSAELESSHVGSRLFADSLAIALSIHLIRHYSNWQQPLREDNGGLPQRKLHQAITYIHEHLTQDLSVTAIADELEMSQYYFSRLFKQSIGVSPYQYVMQQRIEQAKNLLRTTSLSVAAIAARVGFSNSNQLAIQFRKFTNTTPSNYRRQL</sequence>
<keyword evidence="6" id="KW-1185">Reference proteome</keyword>
<dbReference type="Gene3D" id="1.10.10.60">
    <property type="entry name" value="Homeodomain-like"/>
    <property type="match status" value="2"/>
</dbReference>
<proteinExistence type="predicted"/>
<feature type="domain" description="HTH araC/xylS-type" evidence="4">
    <location>
        <begin position="201"/>
        <end position="299"/>
    </location>
</feature>
<dbReference type="SUPFAM" id="SSF46689">
    <property type="entry name" value="Homeodomain-like"/>
    <property type="match status" value="2"/>
</dbReference>
<dbReference type="SMART" id="SM00342">
    <property type="entry name" value="HTH_ARAC"/>
    <property type="match status" value="1"/>
</dbReference>